<dbReference type="Gene3D" id="3.30.1660.10">
    <property type="entry name" value="Flavin-binding protein dodecin"/>
    <property type="match status" value="1"/>
</dbReference>
<dbReference type="OrthoDB" id="9788539at2"/>
<dbReference type="SUPFAM" id="SSF89807">
    <property type="entry name" value="Dodecin-like"/>
    <property type="match status" value="1"/>
</dbReference>
<evidence type="ECO:0000313" key="1">
    <source>
        <dbReference type="EMBL" id="PRQ09501.1"/>
    </source>
</evidence>
<evidence type="ECO:0000313" key="2">
    <source>
        <dbReference type="Proteomes" id="UP000238823"/>
    </source>
</evidence>
<proteinExistence type="predicted"/>
<dbReference type="AlphaFoldDB" id="A0A2S9YWL7"/>
<name>A0A2S9YWL7_9BACT</name>
<organism evidence="1 2">
    <name type="scientific">Enhygromyxa salina</name>
    <dbReference type="NCBI Taxonomy" id="215803"/>
    <lineage>
        <taxon>Bacteria</taxon>
        <taxon>Pseudomonadati</taxon>
        <taxon>Myxococcota</taxon>
        <taxon>Polyangia</taxon>
        <taxon>Nannocystales</taxon>
        <taxon>Nannocystaceae</taxon>
        <taxon>Enhygromyxa</taxon>
    </lineage>
</organism>
<dbReference type="InterPro" id="IPR009923">
    <property type="entry name" value="Dodecin"/>
</dbReference>
<dbReference type="InterPro" id="IPR036694">
    <property type="entry name" value="Dodecin-like_sf"/>
</dbReference>
<dbReference type="Pfam" id="PF07311">
    <property type="entry name" value="Dodecin"/>
    <property type="match status" value="1"/>
</dbReference>
<dbReference type="Proteomes" id="UP000238823">
    <property type="component" value="Unassembled WGS sequence"/>
</dbReference>
<gene>
    <name evidence="1" type="ORF">ENSA7_07430</name>
</gene>
<dbReference type="EMBL" id="PVNL01000019">
    <property type="protein sequence ID" value="PRQ09501.1"/>
    <property type="molecule type" value="Genomic_DNA"/>
</dbReference>
<accession>A0A2S9YWL7</accession>
<protein>
    <recommendedName>
        <fullName evidence="3">Dodecin</fullName>
    </recommendedName>
</protein>
<evidence type="ECO:0008006" key="3">
    <source>
        <dbReference type="Google" id="ProtNLM"/>
    </source>
</evidence>
<sequence length="84" mass="9417">MHATNANKHQDVIRIVASSTKSFDDAVRNGISQILQGPHHDNLRFTNYEVVGFQGTIKHDDNKCEVMLFQVVMEAAGDHIQQPT</sequence>
<reference evidence="1 2" key="1">
    <citation type="submission" date="2018-03" db="EMBL/GenBank/DDBJ databases">
        <title>Draft Genome Sequences of the Obligatory Marine Myxobacteria Enhygromyxa salina SWB007.</title>
        <authorList>
            <person name="Poehlein A."/>
            <person name="Moghaddam J.A."/>
            <person name="Harms H."/>
            <person name="Alanjari M."/>
            <person name="Koenig G.M."/>
            <person name="Daniel R."/>
            <person name="Schaeberle T.F."/>
        </authorList>
    </citation>
    <scope>NUCLEOTIDE SEQUENCE [LARGE SCALE GENOMIC DNA]</scope>
    <source>
        <strain evidence="1 2">SWB007</strain>
    </source>
</reference>
<comment type="caution">
    <text evidence="1">The sequence shown here is derived from an EMBL/GenBank/DDBJ whole genome shotgun (WGS) entry which is preliminary data.</text>
</comment>
<dbReference type="RefSeq" id="WP_106087818.1">
    <property type="nucleotide sequence ID" value="NZ_PVNL01000019.1"/>
</dbReference>
<dbReference type="InterPro" id="IPR025543">
    <property type="entry name" value="Dodecin-like"/>
</dbReference>